<sequence>MVATDVSPHRPLLVDGVDGSLHALHVSVDLESGAWIEEYVEAVAAGGAVPDHVRSRLPRRPVGRAARWRLSGPNPEPG</sequence>
<evidence type="ECO:0000313" key="1">
    <source>
        <dbReference type="EMBL" id="WIV58048.1"/>
    </source>
</evidence>
<dbReference type="EMBL" id="CP127173">
    <property type="protein sequence ID" value="WIV58048.1"/>
    <property type="molecule type" value="Genomic_DNA"/>
</dbReference>
<organism evidence="1 2">
    <name type="scientific">Amycolatopsis nalaikhensis</name>
    <dbReference type="NCBI Taxonomy" id="715472"/>
    <lineage>
        <taxon>Bacteria</taxon>
        <taxon>Bacillati</taxon>
        <taxon>Actinomycetota</taxon>
        <taxon>Actinomycetes</taxon>
        <taxon>Pseudonocardiales</taxon>
        <taxon>Pseudonocardiaceae</taxon>
        <taxon>Amycolatopsis</taxon>
    </lineage>
</organism>
<keyword evidence="2" id="KW-1185">Reference proteome</keyword>
<protein>
    <submittedName>
        <fullName evidence="1">Uncharacterized protein</fullName>
    </submittedName>
</protein>
<dbReference type="Proteomes" id="UP001227101">
    <property type="component" value="Chromosome"/>
</dbReference>
<accession>A0ABY8XR04</accession>
<reference evidence="1 2" key="1">
    <citation type="submission" date="2023-06" db="EMBL/GenBank/DDBJ databases">
        <authorList>
            <person name="Oyuntsetseg B."/>
            <person name="Kim S.B."/>
        </authorList>
    </citation>
    <scope>NUCLEOTIDE SEQUENCE [LARGE SCALE GENOMIC DNA]</scope>
    <source>
        <strain evidence="1 2">2-2</strain>
    </source>
</reference>
<name>A0ABY8XR04_9PSEU</name>
<dbReference type="RefSeq" id="WP_285455370.1">
    <property type="nucleotide sequence ID" value="NZ_CP127173.1"/>
</dbReference>
<proteinExistence type="predicted"/>
<evidence type="ECO:0000313" key="2">
    <source>
        <dbReference type="Proteomes" id="UP001227101"/>
    </source>
</evidence>
<gene>
    <name evidence="1" type="ORF">QP939_05075</name>
</gene>